<evidence type="ECO:0000313" key="1">
    <source>
        <dbReference type="EMBL" id="MDN4073335.1"/>
    </source>
</evidence>
<evidence type="ECO:0000313" key="2">
    <source>
        <dbReference type="Proteomes" id="UP001168694"/>
    </source>
</evidence>
<comment type="caution">
    <text evidence="1">The sequence shown here is derived from an EMBL/GenBank/DDBJ whole genome shotgun (WGS) entry which is preliminary data.</text>
</comment>
<protein>
    <submittedName>
        <fullName evidence="1">Uncharacterized protein</fullName>
    </submittedName>
</protein>
<dbReference type="RefSeq" id="WP_290399469.1">
    <property type="nucleotide sequence ID" value="NZ_JAUHLN010000002.1"/>
</dbReference>
<accession>A0ABT8E600</accession>
<dbReference type="EMBL" id="JAUHLN010000002">
    <property type="protein sequence ID" value="MDN4073335.1"/>
    <property type="molecule type" value="Genomic_DNA"/>
</dbReference>
<proteinExistence type="predicted"/>
<organism evidence="1 2">
    <name type="scientific">Fictibacillus terranigra</name>
    <dbReference type="NCBI Taxonomy" id="3058424"/>
    <lineage>
        <taxon>Bacteria</taxon>
        <taxon>Bacillati</taxon>
        <taxon>Bacillota</taxon>
        <taxon>Bacilli</taxon>
        <taxon>Bacillales</taxon>
        <taxon>Fictibacillaceae</taxon>
        <taxon>Fictibacillus</taxon>
    </lineage>
</organism>
<gene>
    <name evidence="1" type="ORF">QYF49_10015</name>
</gene>
<dbReference type="Proteomes" id="UP001168694">
    <property type="component" value="Unassembled WGS sequence"/>
</dbReference>
<name>A0ABT8E600_9BACL</name>
<sequence>MEYVEYLQKRHELMDGERQIGEKKQYQNRLENLELVIHKAYSVI</sequence>
<keyword evidence="2" id="KW-1185">Reference proteome</keyword>
<reference evidence="1" key="1">
    <citation type="submission" date="2023-06" db="EMBL/GenBank/DDBJ databases">
        <title>Draft Genome Sequences of Representative Paenibacillus Polymyxa, Bacillus cereus, Fictibacillus sp., and Brevibacillus agri Strains Isolated from Amazonian Dark Earth.</title>
        <authorList>
            <person name="Pellegrinetti T.A."/>
            <person name="Cunha I.C.M."/>
            <person name="Chaves M.G."/>
            <person name="Freitas A.S."/>
            <person name="Silva A.V.R."/>
            <person name="Tsai S.M."/>
            <person name="Mendes L.W."/>
        </authorList>
    </citation>
    <scope>NUCLEOTIDE SEQUENCE</scope>
    <source>
        <strain evidence="1">CENA-BCM004</strain>
    </source>
</reference>